<keyword evidence="3" id="KW-1185">Reference proteome</keyword>
<sequence length="183" mass="19692">METAHEQNNDYSARPSRIACATTPGTLSSVHERAHNTLTAADPSLSPSAAPSAHTQDSVPARAGRIVSASHRGQADTTCDDSTAGIFFNAAARSDERVQKSDKTRLSSEHLATDTPPSYPPSNSRSPEHHLYRRTKLSANTGHSTHHLQKDHLAFSVTPNSITALAPTHALMISNGRENLKRI</sequence>
<dbReference type="Proteomes" id="UP001460270">
    <property type="component" value="Unassembled WGS sequence"/>
</dbReference>
<accession>A0AAW0MP85</accession>
<evidence type="ECO:0000256" key="1">
    <source>
        <dbReference type="SAM" id="MobiDB-lite"/>
    </source>
</evidence>
<feature type="region of interest" description="Disordered" evidence="1">
    <location>
        <begin position="94"/>
        <end position="129"/>
    </location>
</feature>
<feature type="region of interest" description="Disordered" evidence="1">
    <location>
        <begin position="35"/>
        <end position="77"/>
    </location>
</feature>
<reference evidence="3" key="1">
    <citation type="submission" date="2024-04" db="EMBL/GenBank/DDBJ databases">
        <title>Salinicola lusitanus LLJ914,a marine bacterium isolated from the Okinawa Trough.</title>
        <authorList>
            <person name="Li J."/>
        </authorList>
    </citation>
    <scope>NUCLEOTIDE SEQUENCE [LARGE SCALE GENOMIC DNA]</scope>
</reference>
<proteinExistence type="predicted"/>
<name>A0AAW0MP85_9GOBI</name>
<feature type="compositionally biased region" description="Basic and acidic residues" evidence="1">
    <location>
        <begin position="94"/>
        <end position="112"/>
    </location>
</feature>
<comment type="caution">
    <text evidence="2">The sequence shown here is derived from an EMBL/GenBank/DDBJ whole genome shotgun (WGS) entry which is preliminary data.</text>
</comment>
<evidence type="ECO:0000313" key="2">
    <source>
        <dbReference type="EMBL" id="KAK7881890.1"/>
    </source>
</evidence>
<dbReference type="EMBL" id="JBBPFD010000022">
    <property type="protein sequence ID" value="KAK7881890.1"/>
    <property type="molecule type" value="Genomic_DNA"/>
</dbReference>
<gene>
    <name evidence="2" type="ORF">WMY93_030299</name>
</gene>
<dbReference type="AlphaFoldDB" id="A0AAW0MP85"/>
<feature type="compositionally biased region" description="Low complexity" evidence="1">
    <location>
        <begin position="40"/>
        <end position="53"/>
    </location>
</feature>
<evidence type="ECO:0000313" key="3">
    <source>
        <dbReference type="Proteomes" id="UP001460270"/>
    </source>
</evidence>
<organism evidence="2 3">
    <name type="scientific">Mugilogobius chulae</name>
    <name type="common">yellowstripe goby</name>
    <dbReference type="NCBI Taxonomy" id="88201"/>
    <lineage>
        <taxon>Eukaryota</taxon>
        <taxon>Metazoa</taxon>
        <taxon>Chordata</taxon>
        <taxon>Craniata</taxon>
        <taxon>Vertebrata</taxon>
        <taxon>Euteleostomi</taxon>
        <taxon>Actinopterygii</taxon>
        <taxon>Neopterygii</taxon>
        <taxon>Teleostei</taxon>
        <taxon>Neoteleostei</taxon>
        <taxon>Acanthomorphata</taxon>
        <taxon>Gobiaria</taxon>
        <taxon>Gobiiformes</taxon>
        <taxon>Gobioidei</taxon>
        <taxon>Gobiidae</taxon>
        <taxon>Gobionellinae</taxon>
        <taxon>Mugilogobius</taxon>
    </lineage>
</organism>
<protein>
    <submittedName>
        <fullName evidence="2">Uncharacterized protein</fullName>
    </submittedName>
</protein>